<dbReference type="PRINTS" id="PR00813">
    <property type="entry name" value="BCTERIALGSPG"/>
</dbReference>
<dbReference type="STRING" id="34027.SAMN05421829_10838"/>
<keyword evidence="2" id="KW-0812">Transmembrane</keyword>
<organism evidence="3 4">
    <name type="scientific">Aromatoleum tolulyticum</name>
    <dbReference type="NCBI Taxonomy" id="34027"/>
    <lineage>
        <taxon>Bacteria</taxon>
        <taxon>Pseudomonadati</taxon>
        <taxon>Pseudomonadota</taxon>
        <taxon>Betaproteobacteria</taxon>
        <taxon>Rhodocyclales</taxon>
        <taxon>Rhodocyclaceae</taxon>
        <taxon>Aromatoleum</taxon>
    </lineage>
</organism>
<dbReference type="InterPro" id="IPR000983">
    <property type="entry name" value="Bac_GSPG_pilin"/>
</dbReference>
<dbReference type="PANTHER" id="PTHR30093">
    <property type="entry name" value="GENERAL SECRETION PATHWAY PROTEIN G"/>
    <property type="match status" value="1"/>
</dbReference>
<evidence type="ECO:0000313" key="3">
    <source>
        <dbReference type="EMBL" id="SIQ92354.1"/>
    </source>
</evidence>
<gene>
    <name evidence="3" type="ORF">SAMN05421829_10838</name>
</gene>
<feature type="transmembrane region" description="Helical" evidence="2">
    <location>
        <begin position="20"/>
        <end position="41"/>
    </location>
</feature>
<dbReference type="EMBL" id="FTMD01000008">
    <property type="protein sequence ID" value="SIQ92354.1"/>
    <property type="molecule type" value="Genomic_DNA"/>
</dbReference>
<dbReference type="InterPro" id="IPR012902">
    <property type="entry name" value="N_methyl_site"/>
</dbReference>
<dbReference type="Proteomes" id="UP000186819">
    <property type="component" value="Unassembled WGS sequence"/>
</dbReference>
<dbReference type="Pfam" id="PF07963">
    <property type="entry name" value="N_methyl"/>
    <property type="match status" value="1"/>
</dbReference>
<keyword evidence="4" id="KW-1185">Reference proteome</keyword>
<dbReference type="InterPro" id="IPR045584">
    <property type="entry name" value="Pilin-like"/>
</dbReference>
<dbReference type="Gene3D" id="3.30.700.10">
    <property type="entry name" value="Glycoprotein, Type 4 Pilin"/>
    <property type="match status" value="1"/>
</dbReference>
<protein>
    <submittedName>
        <fullName evidence="3">Type II secretion system protein G (GspG)</fullName>
    </submittedName>
</protein>
<proteinExistence type="predicted"/>
<evidence type="ECO:0000313" key="4">
    <source>
        <dbReference type="Proteomes" id="UP000186819"/>
    </source>
</evidence>
<keyword evidence="2" id="KW-1133">Transmembrane helix</keyword>
<name>A0A1N6WQH2_9RHOO</name>
<evidence type="ECO:0000256" key="2">
    <source>
        <dbReference type="SAM" id="Phobius"/>
    </source>
</evidence>
<reference evidence="4" key="1">
    <citation type="submission" date="2017-01" db="EMBL/GenBank/DDBJ databases">
        <authorList>
            <person name="Varghese N."/>
            <person name="Submissions S."/>
        </authorList>
    </citation>
    <scope>NUCLEOTIDE SEQUENCE [LARGE SCALE GENOMIC DNA]</scope>
    <source>
        <strain evidence="4">ATCC 51758</strain>
    </source>
</reference>
<dbReference type="PROSITE" id="PS00409">
    <property type="entry name" value="PROKAR_NTER_METHYL"/>
    <property type="match status" value="1"/>
</dbReference>
<keyword evidence="1" id="KW-0488">Methylation</keyword>
<accession>A0A1N6WQH2</accession>
<dbReference type="GO" id="GO:0015627">
    <property type="term" value="C:type II protein secretion system complex"/>
    <property type="evidence" value="ECO:0007669"/>
    <property type="project" value="InterPro"/>
</dbReference>
<dbReference type="SUPFAM" id="SSF54523">
    <property type="entry name" value="Pili subunits"/>
    <property type="match status" value="1"/>
</dbReference>
<sequence>MACHIVNGSGGMKIGKVATGFTLIELLVVLAIIATLMSIAAPRYFDHLDRSREASLRQTLSVVRDAIDRYHSDIGKWPPDLDTLVTKRYLRRVPVDPLTERSDSWLLVPPPGEDEAGVWDLHSGADGAAKDGTRFAEW</sequence>
<dbReference type="GO" id="GO:0015628">
    <property type="term" value="P:protein secretion by the type II secretion system"/>
    <property type="evidence" value="ECO:0007669"/>
    <property type="project" value="InterPro"/>
</dbReference>
<keyword evidence="2" id="KW-0472">Membrane</keyword>
<dbReference type="PANTHER" id="PTHR30093:SF47">
    <property type="entry name" value="TYPE IV PILUS NON-CORE MINOR PILIN PILE"/>
    <property type="match status" value="1"/>
</dbReference>
<evidence type="ECO:0000256" key="1">
    <source>
        <dbReference type="ARBA" id="ARBA00022481"/>
    </source>
</evidence>
<dbReference type="NCBIfam" id="TIGR02532">
    <property type="entry name" value="IV_pilin_GFxxxE"/>
    <property type="match status" value="1"/>
</dbReference>
<dbReference type="AlphaFoldDB" id="A0A1N6WQH2"/>